<keyword evidence="1" id="KW-0678">Repressor</keyword>
<sequence length="217" mass="22801">MPRVPATERRPLLAAAALRVLARDGLAAVTTRAVVAEAGMKLASFHYVYDSRTELLRDLVAGVVEGEREGALAGLADVDLAGLAERPDAAAVEEVLLGCLRGYLALVVADPGREQGMFELTQHALREPTLDGLAGEQYAHYHALVAELLDELGARLGVTWDADLADLARLVVALTDGLTLAWLADRDAEATERTARLAARAVAGHAVLAQAGAAVVP</sequence>
<dbReference type="SUPFAM" id="SSF46689">
    <property type="entry name" value="Homeodomain-like"/>
    <property type="match status" value="1"/>
</dbReference>
<keyword evidence="2" id="KW-0805">Transcription regulation</keyword>
<dbReference type="InterPro" id="IPR009057">
    <property type="entry name" value="Homeodomain-like_sf"/>
</dbReference>
<dbReference type="PANTHER" id="PTHR30055:SF234">
    <property type="entry name" value="HTH-TYPE TRANSCRIPTIONAL REGULATOR BETI"/>
    <property type="match status" value="1"/>
</dbReference>
<keyword evidence="8" id="KW-1185">Reference proteome</keyword>
<dbReference type="Pfam" id="PF00440">
    <property type="entry name" value="TetR_N"/>
    <property type="match status" value="1"/>
</dbReference>
<dbReference type="Gene3D" id="1.10.357.10">
    <property type="entry name" value="Tetracycline Repressor, domain 2"/>
    <property type="match status" value="1"/>
</dbReference>
<dbReference type="Proteomes" id="UP000317893">
    <property type="component" value="Unassembled WGS sequence"/>
</dbReference>
<protein>
    <submittedName>
        <fullName evidence="7">TetR family transcriptional regulator</fullName>
    </submittedName>
</protein>
<dbReference type="PROSITE" id="PS50977">
    <property type="entry name" value="HTH_TETR_2"/>
    <property type="match status" value="1"/>
</dbReference>
<evidence type="ECO:0000259" key="6">
    <source>
        <dbReference type="PROSITE" id="PS50977"/>
    </source>
</evidence>
<dbReference type="SUPFAM" id="SSF48498">
    <property type="entry name" value="Tetracyclin repressor-like, C-terminal domain"/>
    <property type="match status" value="1"/>
</dbReference>
<feature type="DNA-binding region" description="H-T-H motif" evidence="5">
    <location>
        <begin position="30"/>
        <end position="49"/>
    </location>
</feature>
<dbReference type="InterPro" id="IPR001647">
    <property type="entry name" value="HTH_TetR"/>
</dbReference>
<dbReference type="InterPro" id="IPR050109">
    <property type="entry name" value="HTH-type_TetR-like_transc_reg"/>
</dbReference>
<keyword evidence="4" id="KW-0804">Transcription</keyword>
<dbReference type="EMBL" id="VFMN01000001">
    <property type="protein sequence ID" value="TQJ07024.1"/>
    <property type="molecule type" value="Genomic_DNA"/>
</dbReference>
<evidence type="ECO:0000256" key="1">
    <source>
        <dbReference type="ARBA" id="ARBA00022491"/>
    </source>
</evidence>
<dbReference type="GO" id="GO:0003700">
    <property type="term" value="F:DNA-binding transcription factor activity"/>
    <property type="evidence" value="ECO:0007669"/>
    <property type="project" value="TreeGrafter"/>
</dbReference>
<evidence type="ECO:0000256" key="3">
    <source>
        <dbReference type="ARBA" id="ARBA00023125"/>
    </source>
</evidence>
<evidence type="ECO:0000256" key="2">
    <source>
        <dbReference type="ARBA" id="ARBA00023015"/>
    </source>
</evidence>
<dbReference type="Pfam" id="PF13977">
    <property type="entry name" value="TetR_C_6"/>
    <property type="match status" value="1"/>
</dbReference>
<organism evidence="7 8">
    <name type="scientific">Lapillicoccus jejuensis</name>
    <dbReference type="NCBI Taxonomy" id="402171"/>
    <lineage>
        <taxon>Bacteria</taxon>
        <taxon>Bacillati</taxon>
        <taxon>Actinomycetota</taxon>
        <taxon>Actinomycetes</taxon>
        <taxon>Micrococcales</taxon>
        <taxon>Intrasporangiaceae</taxon>
        <taxon>Lapillicoccus</taxon>
    </lineage>
</organism>
<reference evidence="7 8" key="1">
    <citation type="submission" date="2019-06" db="EMBL/GenBank/DDBJ databases">
        <title>Sequencing the genomes of 1000 actinobacteria strains.</title>
        <authorList>
            <person name="Klenk H.-P."/>
        </authorList>
    </citation>
    <scope>NUCLEOTIDE SEQUENCE [LARGE SCALE GENOMIC DNA]</scope>
    <source>
        <strain evidence="7 8">DSM 18607</strain>
    </source>
</reference>
<comment type="caution">
    <text evidence="7">The sequence shown here is derived from an EMBL/GenBank/DDBJ whole genome shotgun (WGS) entry which is preliminary data.</text>
</comment>
<proteinExistence type="predicted"/>
<evidence type="ECO:0000313" key="7">
    <source>
        <dbReference type="EMBL" id="TQJ07024.1"/>
    </source>
</evidence>
<dbReference type="InterPro" id="IPR036271">
    <property type="entry name" value="Tet_transcr_reg_TetR-rel_C_sf"/>
</dbReference>
<dbReference type="InterPro" id="IPR039538">
    <property type="entry name" value="BetI_C"/>
</dbReference>
<evidence type="ECO:0000256" key="5">
    <source>
        <dbReference type="PROSITE-ProRule" id="PRU00335"/>
    </source>
</evidence>
<accession>A0A542DVT3</accession>
<dbReference type="AlphaFoldDB" id="A0A542DVT3"/>
<gene>
    <name evidence="7" type="ORF">FB458_0070</name>
</gene>
<evidence type="ECO:0000313" key="8">
    <source>
        <dbReference type="Proteomes" id="UP000317893"/>
    </source>
</evidence>
<dbReference type="RefSeq" id="WP_170185514.1">
    <property type="nucleotide sequence ID" value="NZ_BAAAPR010000018.1"/>
</dbReference>
<dbReference type="PANTHER" id="PTHR30055">
    <property type="entry name" value="HTH-TYPE TRANSCRIPTIONAL REGULATOR RUTR"/>
    <property type="match status" value="1"/>
</dbReference>
<feature type="domain" description="HTH tetR-type" evidence="6">
    <location>
        <begin position="7"/>
        <end position="67"/>
    </location>
</feature>
<name>A0A542DVT3_9MICO</name>
<keyword evidence="3 5" id="KW-0238">DNA-binding</keyword>
<evidence type="ECO:0000256" key="4">
    <source>
        <dbReference type="ARBA" id="ARBA00023163"/>
    </source>
</evidence>
<dbReference type="GO" id="GO:0000976">
    <property type="term" value="F:transcription cis-regulatory region binding"/>
    <property type="evidence" value="ECO:0007669"/>
    <property type="project" value="TreeGrafter"/>
</dbReference>